<sequence>MRSPERRMDGGARRRRENRGGVEIQEPLKTNTKSMALAAALDGGPAARLRLAEPNLRARWMLCLVAACC</sequence>
<reference evidence="2" key="2">
    <citation type="submission" date="2018-04" db="EMBL/GenBank/DDBJ databases">
        <title>OnivRS2 (Oryza nivara Reference Sequence Version 2).</title>
        <authorList>
            <person name="Zhang J."/>
            <person name="Kudrna D."/>
            <person name="Lee S."/>
            <person name="Talag J."/>
            <person name="Rajasekar S."/>
            <person name="Welchert J."/>
            <person name="Hsing Y.-I."/>
            <person name="Wing R.A."/>
        </authorList>
    </citation>
    <scope>NUCLEOTIDE SEQUENCE [LARGE SCALE GENOMIC DNA]</scope>
    <source>
        <strain evidence="2">SL10</strain>
    </source>
</reference>
<feature type="compositionally biased region" description="Basic and acidic residues" evidence="1">
    <location>
        <begin position="1"/>
        <end position="12"/>
    </location>
</feature>
<evidence type="ECO:0000313" key="2">
    <source>
        <dbReference type="EnsemblPlants" id="ONIVA05G02530.1"/>
    </source>
</evidence>
<dbReference type="HOGENOM" id="CLU_2780225_0_0_1"/>
<dbReference type="Gramene" id="ONIVA05G02530.1">
    <property type="protein sequence ID" value="ONIVA05G02530.1"/>
    <property type="gene ID" value="ONIVA05G02530"/>
</dbReference>
<proteinExistence type="predicted"/>
<reference evidence="2" key="1">
    <citation type="submission" date="2015-04" db="UniProtKB">
        <authorList>
            <consortium name="EnsemblPlants"/>
        </authorList>
    </citation>
    <scope>IDENTIFICATION</scope>
    <source>
        <strain evidence="2">SL10</strain>
    </source>
</reference>
<name>A0A0E0H945_ORYNI</name>
<dbReference type="Proteomes" id="UP000006591">
    <property type="component" value="Chromosome 5"/>
</dbReference>
<keyword evidence="3" id="KW-1185">Reference proteome</keyword>
<protein>
    <submittedName>
        <fullName evidence="2">Uncharacterized protein</fullName>
    </submittedName>
</protein>
<evidence type="ECO:0000256" key="1">
    <source>
        <dbReference type="SAM" id="MobiDB-lite"/>
    </source>
</evidence>
<organism evidence="2">
    <name type="scientific">Oryza nivara</name>
    <name type="common">Indian wild rice</name>
    <name type="synonym">Oryza sativa f. spontanea</name>
    <dbReference type="NCBI Taxonomy" id="4536"/>
    <lineage>
        <taxon>Eukaryota</taxon>
        <taxon>Viridiplantae</taxon>
        <taxon>Streptophyta</taxon>
        <taxon>Embryophyta</taxon>
        <taxon>Tracheophyta</taxon>
        <taxon>Spermatophyta</taxon>
        <taxon>Magnoliopsida</taxon>
        <taxon>Liliopsida</taxon>
        <taxon>Poales</taxon>
        <taxon>Poaceae</taxon>
        <taxon>BOP clade</taxon>
        <taxon>Oryzoideae</taxon>
        <taxon>Oryzeae</taxon>
        <taxon>Oryzinae</taxon>
        <taxon>Oryza</taxon>
    </lineage>
</organism>
<dbReference type="EnsemblPlants" id="ONIVA05G02530.1">
    <property type="protein sequence ID" value="ONIVA05G02530.1"/>
    <property type="gene ID" value="ONIVA05G02530"/>
</dbReference>
<accession>A0A0E0H945</accession>
<dbReference type="AlphaFoldDB" id="A0A0E0H945"/>
<feature type="region of interest" description="Disordered" evidence="1">
    <location>
        <begin position="1"/>
        <end position="26"/>
    </location>
</feature>
<evidence type="ECO:0000313" key="3">
    <source>
        <dbReference type="Proteomes" id="UP000006591"/>
    </source>
</evidence>